<dbReference type="EMBL" id="AH008238">
    <property type="protein sequence ID" value="AAF00509.1"/>
    <property type="molecule type" value="Genomic_DNA"/>
</dbReference>
<dbReference type="PANTHER" id="PTHR47465">
    <property type="entry name" value="MCG113260-RELATED-RELATED"/>
    <property type="match status" value="1"/>
</dbReference>
<keyword evidence="3 4" id="KW-0539">Nucleus</keyword>
<evidence type="ECO:0000256" key="6">
    <source>
        <dbReference type="SAM" id="MobiDB-lite"/>
    </source>
</evidence>
<organism evidence="8">
    <name type="scientific">Mastomys sp</name>
    <dbReference type="NCBI Taxonomy" id="70830"/>
    <lineage>
        <taxon>Eukaryota</taxon>
        <taxon>Metazoa</taxon>
        <taxon>Chordata</taxon>
        <taxon>Craniata</taxon>
        <taxon>Vertebrata</taxon>
        <taxon>Euteleostomi</taxon>
        <taxon>Mammalia</taxon>
        <taxon>Eutheria</taxon>
        <taxon>Euarchontoglires</taxon>
        <taxon>Glires</taxon>
        <taxon>Rodentia</taxon>
        <taxon>Myomorpha</taxon>
        <taxon>Muroidea</taxon>
        <taxon>Muridae</taxon>
        <taxon>Murinae</taxon>
        <taxon>Mastomys</taxon>
    </lineage>
</organism>
<feature type="compositionally biased region" description="Gly residues" evidence="6">
    <location>
        <begin position="47"/>
        <end position="73"/>
    </location>
</feature>
<dbReference type="CDD" id="cd00086">
    <property type="entry name" value="homeodomain"/>
    <property type="match status" value="1"/>
</dbReference>
<dbReference type="GO" id="GO:0003677">
    <property type="term" value="F:DNA binding"/>
    <property type="evidence" value="ECO:0007669"/>
    <property type="project" value="UniProtKB-UniRule"/>
</dbReference>
<evidence type="ECO:0000256" key="5">
    <source>
        <dbReference type="RuleBase" id="RU000682"/>
    </source>
</evidence>
<comment type="subcellular location">
    <subcellularLocation>
        <location evidence="4 5">Nucleus</location>
    </subcellularLocation>
</comment>
<gene>
    <name evidence="8" type="primary">Pem</name>
</gene>
<dbReference type="SMART" id="SM00389">
    <property type="entry name" value="HOX"/>
    <property type="match status" value="1"/>
</dbReference>
<evidence type="ECO:0000256" key="1">
    <source>
        <dbReference type="ARBA" id="ARBA00023125"/>
    </source>
</evidence>
<dbReference type="PANTHER" id="PTHR47465:SF6">
    <property type="entry name" value="HOMEOBOX PROTEIN RHOX5"/>
    <property type="match status" value="1"/>
</dbReference>
<evidence type="ECO:0000256" key="4">
    <source>
        <dbReference type="PROSITE-ProRule" id="PRU00108"/>
    </source>
</evidence>
<dbReference type="GO" id="GO:0005634">
    <property type="term" value="C:nucleus"/>
    <property type="evidence" value="ECO:0007669"/>
    <property type="project" value="UniProtKB-SubCell"/>
</dbReference>
<dbReference type="SUPFAM" id="SSF46689">
    <property type="entry name" value="Homeodomain-like"/>
    <property type="match status" value="1"/>
</dbReference>
<feature type="region of interest" description="Disordered" evidence="6">
    <location>
        <begin position="21"/>
        <end position="123"/>
    </location>
</feature>
<protein>
    <submittedName>
        <fullName evidence="8">Homeobox protein</fullName>
    </submittedName>
</protein>
<dbReference type="InterPro" id="IPR001356">
    <property type="entry name" value="HD"/>
</dbReference>
<reference evidence="8" key="2">
    <citation type="submission" date="1999-09" db="EMBL/GenBank/DDBJ databases">
        <authorList>
            <person name="Sutton K.A."/>
            <person name="Wilkinson M.F."/>
        </authorList>
    </citation>
    <scope>NUCLEOTIDE SEQUENCE</scope>
</reference>
<dbReference type="Gene3D" id="1.10.10.60">
    <property type="entry name" value="Homeodomain-like"/>
    <property type="match status" value="1"/>
</dbReference>
<dbReference type="InterPro" id="IPR009057">
    <property type="entry name" value="Homeodomain-like_sf"/>
</dbReference>
<feature type="domain" description="Homeobox" evidence="7">
    <location>
        <begin position="115"/>
        <end position="175"/>
    </location>
</feature>
<evidence type="ECO:0000259" key="7">
    <source>
        <dbReference type="PROSITE" id="PS50071"/>
    </source>
</evidence>
<accession>Q9QYR1</accession>
<name>Q9QYR1_9MURI</name>
<evidence type="ECO:0000256" key="3">
    <source>
        <dbReference type="ARBA" id="ARBA00023242"/>
    </source>
</evidence>
<proteinExistence type="predicted"/>
<keyword evidence="2 4" id="KW-0371">Homeobox</keyword>
<reference evidence="8" key="1">
    <citation type="journal article" date="1997" name="J. Mol. Evol.">
        <title>Rapid evolution of a homeodomain: evidence for positive selection.</title>
        <authorList>
            <person name="Sutton K.A."/>
            <person name="Wilkinson M.F."/>
        </authorList>
    </citation>
    <scope>NUCLEOTIDE SEQUENCE</scope>
</reference>
<evidence type="ECO:0000313" key="8">
    <source>
        <dbReference type="EMBL" id="AAF00509.1"/>
    </source>
</evidence>
<feature type="compositionally biased region" description="Basic and acidic residues" evidence="6">
    <location>
        <begin position="80"/>
        <end position="100"/>
    </location>
</feature>
<dbReference type="Pfam" id="PF00046">
    <property type="entry name" value="Homeodomain"/>
    <property type="match status" value="1"/>
</dbReference>
<evidence type="ECO:0000256" key="2">
    <source>
        <dbReference type="ARBA" id="ARBA00023155"/>
    </source>
</evidence>
<feature type="DNA-binding region" description="Homeobox" evidence="4">
    <location>
        <begin position="117"/>
        <end position="176"/>
    </location>
</feature>
<dbReference type="PROSITE" id="PS50071">
    <property type="entry name" value="HOMEOBOX_2"/>
    <property type="match status" value="1"/>
</dbReference>
<keyword evidence="1 4" id="KW-0238">DNA-binding</keyword>
<sequence length="211" mass="23377">MEAQSSSSDVTGFLCLGFKEDSEEQHDVKAEAFFQAGEGREEEGAQGQPGMGAVGSEGKGEELNGGEGHFGPGAPGPVSDGDKDGGTRASGEEQEQKESVAEGTESQKNVKPEDKQVPPQRPRFTQERLRELETILQRGDSFDVPTRVDLDRLMDVCVSRVQNWFKIRRAVYRRNMRRATPIPEHFRATSECPACRGARWGERCPFATQRF</sequence>
<dbReference type="AlphaFoldDB" id="Q9QYR1"/>